<evidence type="ECO:0000313" key="3">
    <source>
        <dbReference type="EMBL" id="TRM70622.1"/>
    </source>
</evidence>
<name>A0A550D0R4_9AGAR</name>
<dbReference type="SUPFAM" id="SSF52047">
    <property type="entry name" value="RNI-like"/>
    <property type="match status" value="1"/>
</dbReference>
<evidence type="ECO:0008006" key="5">
    <source>
        <dbReference type="Google" id="ProtNLM"/>
    </source>
</evidence>
<protein>
    <recommendedName>
        <fullName evidence="5">F-box domain-containing protein</fullName>
    </recommendedName>
</protein>
<sequence length="553" mass="61654">MPPDPAPAFCDASNDVTMQLVAQHVDSTQLVEKLRTAYSPSRDEEENIQSSIARAETQRHEYTREVDRLRATIAMYESRISDIDAHISALQTRRALLAPVRRLPAELLGSVFAFACEDGNTITNRLWPALAISRVCSCWRDIALASTALWSFITMNYDVNPSHHGQYVRSIRAATVNASLLLCLRRSGDVPLRVVLIGDSSATTGHLQAALQMLCDAAYRWHSLTSTTHFSTVVARMLENGLPRLEHLTVRQSGKHKYRLGHSMPTSQLQSYSGPPWLYTPATLVRVELSLAEPEDVVELLLRCTNLKDLCLVPPRCQLPVETQVRDRVIAPSLRILRIESMQADFVWEVLRTIKAPALRELRVMQSNYREGPIVVAVEDFLGASLCHLARLTLRDVSLTANDLQRLMEMTPHLKRLVVSQVSCHPHSDTSSQKLISGRRNDRDGQRGVAPRESEHKPLLDDNLTHRLIPGPGGQEVILPCLERLDLDGVISGSLTSLADMVDGRRESATPLRTVRLVIREGSDLSDDKDAVERLRGGLGHGFYITRHCPAPS</sequence>
<feature type="region of interest" description="Disordered" evidence="2">
    <location>
        <begin position="424"/>
        <end position="457"/>
    </location>
</feature>
<evidence type="ECO:0000256" key="1">
    <source>
        <dbReference type="SAM" id="Coils"/>
    </source>
</evidence>
<accession>A0A550D0R4</accession>
<proteinExistence type="predicted"/>
<comment type="caution">
    <text evidence="3">The sequence shown here is derived from an EMBL/GenBank/DDBJ whole genome shotgun (WGS) entry which is preliminary data.</text>
</comment>
<dbReference type="OrthoDB" id="3057283at2759"/>
<organism evidence="3 4">
    <name type="scientific">Schizophyllum amplum</name>
    <dbReference type="NCBI Taxonomy" id="97359"/>
    <lineage>
        <taxon>Eukaryota</taxon>
        <taxon>Fungi</taxon>
        <taxon>Dikarya</taxon>
        <taxon>Basidiomycota</taxon>
        <taxon>Agaricomycotina</taxon>
        <taxon>Agaricomycetes</taxon>
        <taxon>Agaricomycetidae</taxon>
        <taxon>Agaricales</taxon>
        <taxon>Schizophyllaceae</taxon>
        <taxon>Schizophyllum</taxon>
    </lineage>
</organism>
<dbReference type="Gene3D" id="3.80.10.10">
    <property type="entry name" value="Ribonuclease Inhibitor"/>
    <property type="match status" value="1"/>
</dbReference>
<keyword evidence="1" id="KW-0175">Coiled coil</keyword>
<dbReference type="EMBL" id="VDMD01000001">
    <property type="protein sequence ID" value="TRM70622.1"/>
    <property type="molecule type" value="Genomic_DNA"/>
</dbReference>
<gene>
    <name evidence="3" type="ORF">BD626DRAFT_564234</name>
</gene>
<feature type="compositionally biased region" description="Basic and acidic residues" evidence="2">
    <location>
        <begin position="439"/>
        <end position="457"/>
    </location>
</feature>
<dbReference type="AlphaFoldDB" id="A0A550D0R4"/>
<dbReference type="InterPro" id="IPR032675">
    <property type="entry name" value="LRR_dom_sf"/>
</dbReference>
<dbReference type="Proteomes" id="UP000320762">
    <property type="component" value="Unassembled WGS sequence"/>
</dbReference>
<feature type="coiled-coil region" evidence="1">
    <location>
        <begin position="45"/>
        <end position="79"/>
    </location>
</feature>
<evidence type="ECO:0000313" key="4">
    <source>
        <dbReference type="Proteomes" id="UP000320762"/>
    </source>
</evidence>
<evidence type="ECO:0000256" key="2">
    <source>
        <dbReference type="SAM" id="MobiDB-lite"/>
    </source>
</evidence>
<keyword evidence="4" id="KW-1185">Reference proteome</keyword>
<reference evidence="3 4" key="1">
    <citation type="journal article" date="2019" name="New Phytol.">
        <title>Comparative genomics reveals unique wood-decay strategies and fruiting body development in the Schizophyllaceae.</title>
        <authorList>
            <person name="Almasi E."/>
            <person name="Sahu N."/>
            <person name="Krizsan K."/>
            <person name="Balint B."/>
            <person name="Kovacs G.M."/>
            <person name="Kiss B."/>
            <person name="Cseklye J."/>
            <person name="Drula E."/>
            <person name="Henrissat B."/>
            <person name="Nagy I."/>
            <person name="Chovatia M."/>
            <person name="Adam C."/>
            <person name="LaButti K."/>
            <person name="Lipzen A."/>
            <person name="Riley R."/>
            <person name="Grigoriev I.V."/>
            <person name="Nagy L.G."/>
        </authorList>
    </citation>
    <scope>NUCLEOTIDE SEQUENCE [LARGE SCALE GENOMIC DNA]</scope>
    <source>
        <strain evidence="3 4">NL-1724</strain>
    </source>
</reference>